<name>B6QGY5_TALMQ</name>
<evidence type="ECO:0000313" key="1">
    <source>
        <dbReference type="EMBL" id="EEA22641.1"/>
    </source>
</evidence>
<reference evidence="2" key="1">
    <citation type="journal article" date="2015" name="Genome Announc.">
        <title>Genome sequence of the AIDS-associated pathogen Penicillium marneffei (ATCC18224) and its near taxonomic relative Talaromyces stipitatus (ATCC10500).</title>
        <authorList>
            <person name="Nierman W.C."/>
            <person name="Fedorova-Abrams N.D."/>
            <person name="Andrianopoulos A."/>
        </authorList>
    </citation>
    <scope>NUCLEOTIDE SEQUENCE [LARGE SCALE GENOMIC DNA]</scope>
    <source>
        <strain evidence="2">ATCC 18224 / CBS 334.59 / QM 7333</strain>
    </source>
</reference>
<dbReference type="AlphaFoldDB" id="B6QGY5"/>
<dbReference type="Proteomes" id="UP000001294">
    <property type="component" value="Unassembled WGS sequence"/>
</dbReference>
<proteinExistence type="predicted"/>
<keyword evidence="2" id="KW-1185">Reference proteome</keyword>
<protein>
    <submittedName>
        <fullName evidence="1">Uncharacterized protein</fullName>
    </submittedName>
</protein>
<gene>
    <name evidence="1" type="ORF">PMAA_092630</name>
</gene>
<dbReference type="EMBL" id="DS995902">
    <property type="protein sequence ID" value="EEA22641.1"/>
    <property type="molecule type" value="Genomic_DNA"/>
</dbReference>
<dbReference type="VEuPathDB" id="FungiDB:PMAA_092630"/>
<dbReference type="HOGENOM" id="CLU_1462266_0_0_1"/>
<evidence type="ECO:0000313" key="2">
    <source>
        <dbReference type="Proteomes" id="UP000001294"/>
    </source>
</evidence>
<dbReference type="OrthoDB" id="76567at2759"/>
<organism evidence="1 2">
    <name type="scientific">Talaromyces marneffei (strain ATCC 18224 / CBS 334.59 / QM 7333)</name>
    <name type="common">Penicillium marneffei</name>
    <dbReference type="NCBI Taxonomy" id="441960"/>
    <lineage>
        <taxon>Eukaryota</taxon>
        <taxon>Fungi</taxon>
        <taxon>Dikarya</taxon>
        <taxon>Ascomycota</taxon>
        <taxon>Pezizomycotina</taxon>
        <taxon>Eurotiomycetes</taxon>
        <taxon>Eurotiomycetidae</taxon>
        <taxon>Eurotiales</taxon>
        <taxon>Trichocomaceae</taxon>
        <taxon>Talaromyces</taxon>
        <taxon>Talaromyces sect. Talaromyces</taxon>
    </lineage>
</organism>
<sequence length="207" mass="23400">MKNQSIISSAQGQTLHASRGSLIQVNMNTDLTPLQILGFQDGHTHYQKFNSLSPLKWIVLLKLSTDRFMAVTKVPDGAFYPSLGRKWPTIALEVGYAESYEDLVRDATLLMEGSKGKIGLVIIVKLQPLEADETEIQKGFVEVWAYNYERKNCFKLGQQERNLNPTKSPPPLLLDGLRMYIDGAVERFLSRKGLREDSSGVNFDWYS</sequence>
<accession>B6QGY5</accession>